<evidence type="ECO:0000256" key="1">
    <source>
        <dbReference type="SAM" id="Phobius"/>
    </source>
</evidence>
<protein>
    <submittedName>
        <fullName evidence="2">Uncharacterized protein</fullName>
    </submittedName>
</protein>
<name>T1JZ16_TETUR</name>
<reference evidence="2" key="2">
    <citation type="submission" date="2015-06" db="UniProtKB">
        <authorList>
            <consortium name="EnsemblMetazoa"/>
        </authorList>
    </citation>
    <scope>IDENTIFICATION</scope>
</reference>
<proteinExistence type="predicted"/>
<keyword evidence="1" id="KW-0472">Membrane</keyword>
<keyword evidence="3" id="KW-1185">Reference proteome</keyword>
<dbReference type="Proteomes" id="UP000015104">
    <property type="component" value="Unassembled WGS sequence"/>
</dbReference>
<keyword evidence="1" id="KW-0812">Transmembrane</keyword>
<evidence type="ECO:0000313" key="2">
    <source>
        <dbReference type="EnsemblMetazoa" id="tetur03g02330.1"/>
    </source>
</evidence>
<organism evidence="2 3">
    <name type="scientific">Tetranychus urticae</name>
    <name type="common">Two-spotted spider mite</name>
    <dbReference type="NCBI Taxonomy" id="32264"/>
    <lineage>
        <taxon>Eukaryota</taxon>
        <taxon>Metazoa</taxon>
        <taxon>Ecdysozoa</taxon>
        <taxon>Arthropoda</taxon>
        <taxon>Chelicerata</taxon>
        <taxon>Arachnida</taxon>
        <taxon>Acari</taxon>
        <taxon>Acariformes</taxon>
        <taxon>Trombidiformes</taxon>
        <taxon>Prostigmata</taxon>
        <taxon>Eleutherengona</taxon>
        <taxon>Raphignathae</taxon>
        <taxon>Tetranychoidea</taxon>
        <taxon>Tetranychidae</taxon>
        <taxon>Tetranychus</taxon>
    </lineage>
</organism>
<evidence type="ECO:0000313" key="3">
    <source>
        <dbReference type="Proteomes" id="UP000015104"/>
    </source>
</evidence>
<dbReference type="HOGENOM" id="CLU_3261130_0_0_1"/>
<sequence>MNTHEICPLSKLCVITIYLANFVYHWVFGVPWALMAYQPWKR</sequence>
<dbReference type="EnsemblMetazoa" id="tetur03g02330.1">
    <property type="protein sequence ID" value="tetur03g02330.1"/>
    <property type="gene ID" value="tetur03g02330"/>
</dbReference>
<reference evidence="3" key="1">
    <citation type="submission" date="2011-08" db="EMBL/GenBank/DDBJ databases">
        <authorList>
            <person name="Rombauts S."/>
        </authorList>
    </citation>
    <scope>NUCLEOTIDE SEQUENCE</scope>
    <source>
        <strain evidence="3">London</strain>
    </source>
</reference>
<dbReference type="EMBL" id="CAEY01001113">
    <property type="status" value="NOT_ANNOTATED_CDS"/>
    <property type="molecule type" value="Genomic_DNA"/>
</dbReference>
<accession>T1JZ16</accession>
<keyword evidence="1" id="KW-1133">Transmembrane helix</keyword>
<feature type="transmembrane region" description="Helical" evidence="1">
    <location>
        <begin position="12"/>
        <end position="34"/>
    </location>
</feature>
<dbReference type="AlphaFoldDB" id="T1JZ16"/>